<protein>
    <submittedName>
        <fullName evidence="1">Uncharacterized protein</fullName>
    </submittedName>
</protein>
<name>A0ABW3YAP2_9ACTN</name>
<evidence type="ECO:0000313" key="2">
    <source>
        <dbReference type="Proteomes" id="UP001597260"/>
    </source>
</evidence>
<sequence length="57" mass="6965">MQRYARSFAYLRDVWHDFAKLQERSGGEVQLRSTQEHWLLVLLRELGYETIDRQIVR</sequence>
<dbReference type="Proteomes" id="UP001597260">
    <property type="component" value="Unassembled WGS sequence"/>
</dbReference>
<gene>
    <name evidence="1" type="ORF">ACFQ4H_05170</name>
</gene>
<dbReference type="RefSeq" id="WP_377567506.1">
    <property type="nucleotide sequence ID" value="NZ_JBHTMP010000005.1"/>
</dbReference>
<accession>A0ABW3YAP2</accession>
<proteinExistence type="predicted"/>
<comment type="caution">
    <text evidence="1">The sequence shown here is derived from an EMBL/GenBank/DDBJ whole genome shotgun (WGS) entry which is preliminary data.</text>
</comment>
<keyword evidence="2" id="KW-1185">Reference proteome</keyword>
<reference evidence="2" key="1">
    <citation type="journal article" date="2019" name="Int. J. Syst. Evol. Microbiol.">
        <title>The Global Catalogue of Microorganisms (GCM) 10K type strain sequencing project: providing services to taxonomists for standard genome sequencing and annotation.</title>
        <authorList>
            <consortium name="The Broad Institute Genomics Platform"/>
            <consortium name="The Broad Institute Genome Sequencing Center for Infectious Disease"/>
            <person name="Wu L."/>
            <person name="Ma J."/>
        </authorList>
    </citation>
    <scope>NUCLEOTIDE SEQUENCE [LARGE SCALE GENOMIC DNA]</scope>
    <source>
        <strain evidence="2">JCM 31037</strain>
    </source>
</reference>
<organism evidence="1 2">
    <name type="scientific">Micromonospora sonneratiae</name>
    <dbReference type="NCBI Taxonomy" id="1184706"/>
    <lineage>
        <taxon>Bacteria</taxon>
        <taxon>Bacillati</taxon>
        <taxon>Actinomycetota</taxon>
        <taxon>Actinomycetes</taxon>
        <taxon>Micromonosporales</taxon>
        <taxon>Micromonosporaceae</taxon>
        <taxon>Micromonospora</taxon>
    </lineage>
</organism>
<dbReference type="EMBL" id="JBHTMP010000005">
    <property type="protein sequence ID" value="MFD1320480.1"/>
    <property type="molecule type" value="Genomic_DNA"/>
</dbReference>
<evidence type="ECO:0000313" key="1">
    <source>
        <dbReference type="EMBL" id="MFD1320480.1"/>
    </source>
</evidence>